<name>A0A6A5YV99_9PLEO</name>
<proteinExistence type="predicted"/>
<evidence type="ECO:0000313" key="1">
    <source>
        <dbReference type="EMBL" id="KAF2110008.1"/>
    </source>
</evidence>
<gene>
    <name evidence="1" type="ORF">BDV96DRAFT_458812</name>
</gene>
<dbReference type="OrthoDB" id="509124at2759"/>
<dbReference type="InterPro" id="IPR023393">
    <property type="entry name" value="START-like_dom_sf"/>
</dbReference>
<feature type="non-terminal residue" evidence="1">
    <location>
        <position position="1"/>
    </location>
</feature>
<dbReference type="CDD" id="cd07822">
    <property type="entry name" value="SRPBCC_4"/>
    <property type="match status" value="1"/>
</dbReference>
<sequence length="175" mass="19149">FTNLPDVPQGVFNTSASIEIATTKAAAWDALTNYPAYAEWNPFTRSATVISPNGTNLPEQRPVEGKKLLLRVQIPPLPLPVNSSTPDNPLHTQVSFENITHVQPELGRLAWKYEPEIALEAERWQAVSDVGGGKVLYESREVYSGSLAEVVKASMGEGLQEGFEAQALGLKIYLE</sequence>
<organism evidence="1 2">
    <name type="scientific">Lophiotrema nucula</name>
    <dbReference type="NCBI Taxonomy" id="690887"/>
    <lineage>
        <taxon>Eukaryota</taxon>
        <taxon>Fungi</taxon>
        <taxon>Dikarya</taxon>
        <taxon>Ascomycota</taxon>
        <taxon>Pezizomycotina</taxon>
        <taxon>Dothideomycetes</taxon>
        <taxon>Pleosporomycetidae</taxon>
        <taxon>Pleosporales</taxon>
        <taxon>Lophiotremataceae</taxon>
        <taxon>Lophiotrema</taxon>
    </lineage>
</organism>
<protein>
    <submittedName>
        <fullName evidence="1">Uncharacterized protein</fullName>
    </submittedName>
</protein>
<dbReference type="SUPFAM" id="SSF55961">
    <property type="entry name" value="Bet v1-like"/>
    <property type="match status" value="1"/>
</dbReference>
<keyword evidence="2" id="KW-1185">Reference proteome</keyword>
<accession>A0A6A5YV99</accession>
<dbReference type="AlphaFoldDB" id="A0A6A5YV99"/>
<dbReference type="Proteomes" id="UP000799770">
    <property type="component" value="Unassembled WGS sequence"/>
</dbReference>
<dbReference type="Gene3D" id="3.30.530.20">
    <property type="match status" value="1"/>
</dbReference>
<feature type="non-terminal residue" evidence="1">
    <location>
        <position position="175"/>
    </location>
</feature>
<reference evidence="1" key="1">
    <citation type="journal article" date="2020" name="Stud. Mycol.">
        <title>101 Dothideomycetes genomes: a test case for predicting lifestyles and emergence of pathogens.</title>
        <authorList>
            <person name="Haridas S."/>
            <person name="Albert R."/>
            <person name="Binder M."/>
            <person name="Bloem J."/>
            <person name="Labutti K."/>
            <person name="Salamov A."/>
            <person name="Andreopoulos B."/>
            <person name="Baker S."/>
            <person name="Barry K."/>
            <person name="Bills G."/>
            <person name="Bluhm B."/>
            <person name="Cannon C."/>
            <person name="Castanera R."/>
            <person name="Culley D."/>
            <person name="Daum C."/>
            <person name="Ezra D."/>
            <person name="Gonzalez J."/>
            <person name="Henrissat B."/>
            <person name="Kuo A."/>
            <person name="Liang C."/>
            <person name="Lipzen A."/>
            <person name="Lutzoni F."/>
            <person name="Magnuson J."/>
            <person name="Mondo S."/>
            <person name="Nolan M."/>
            <person name="Ohm R."/>
            <person name="Pangilinan J."/>
            <person name="Park H.-J."/>
            <person name="Ramirez L."/>
            <person name="Alfaro M."/>
            <person name="Sun H."/>
            <person name="Tritt A."/>
            <person name="Yoshinaga Y."/>
            <person name="Zwiers L.-H."/>
            <person name="Turgeon B."/>
            <person name="Goodwin S."/>
            <person name="Spatafora J."/>
            <person name="Crous P."/>
            <person name="Grigoriev I."/>
        </authorList>
    </citation>
    <scope>NUCLEOTIDE SEQUENCE</scope>
    <source>
        <strain evidence="1">CBS 627.86</strain>
    </source>
</reference>
<evidence type="ECO:0000313" key="2">
    <source>
        <dbReference type="Proteomes" id="UP000799770"/>
    </source>
</evidence>
<dbReference type="EMBL" id="ML977339">
    <property type="protein sequence ID" value="KAF2110008.1"/>
    <property type="molecule type" value="Genomic_DNA"/>
</dbReference>